<proteinExistence type="predicted"/>
<dbReference type="Proteomes" id="UP000184342">
    <property type="component" value="Unassembled WGS sequence"/>
</dbReference>
<reference evidence="1 2" key="1">
    <citation type="submission" date="2016-11" db="EMBL/GenBank/DDBJ databases">
        <authorList>
            <person name="Jaros S."/>
            <person name="Januszkiewicz K."/>
            <person name="Wedrychowicz H."/>
        </authorList>
    </citation>
    <scope>NUCLEOTIDE SEQUENCE [LARGE SCALE GENOMIC DNA]</scope>
    <source>
        <strain evidence="1 2">DSM 15970</strain>
    </source>
</reference>
<keyword evidence="2" id="KW-1185">Reference proteome</keyword>
<gene>
    <name evidence="1" type="ORF">SAMN02745691_00262</name>
</gene>
<sequence>MNEDRGCEFCKFEGVDSGLWPCKECRYNAPDNFQPKPKKTNFESLTESPEKLGNFINRITYKCIAGKCMECEIYDVCNHEGCDERTTEEWLNQPAESEGESK</sequence>
<dbReference type="EMBL" id="FQYT01000003">
    <property type="protein sequence ID" value="SHI43833.1"/>
    <property type="molecule type" value="Genomic_DNA"/>
</dbReference>
<evidence type="ECO:0000313" key="1">
    <source>
        <dbReference type="EMBL" id="SHI43833.1"/>
    </source>
</evidence>
<protein>
    <submittedName>
        <fullName evidence="1">Uncharacterized protein</fullName>
    </submittedName>
</protein>
<dbReference type="RefSeq" id="WP_073992560.1">
    <property type="nucleotide sequence ID" value="NZ_FQYT01000003.1"/>
</dbReference>
<dbReference type="AlphaFoldDB" id="A0A1M6B5T9"/>
<dbReference type="STRING" id="1122934.SAMN02745691_00262"/>
<name>A0A1M6B5T9_9FIRM</name>
<accession>A0A1M6B5T9</accession>
<evidence type="ECO:0000313" key="2">
    <source>
        <dbReference type="Proteomes" id="UP000184342"/>
    </source>
</evidence>
<organism evidence="1 2">
    <name type="scientific">Parasporobacterium paucivorans DSM 15970</name>
    <dbReference type="NCBI Taxonomy" id="1122934"/>
    <lineage>
        <taxon>Bacteria</taxon>
        <taxon>Bacillati</taxon>
        <taxon>Bacillota</taxon>
        <taxon>Clostridia</taxon>
        <taxon>Lachnospirales</taxon>
        <taxon>Lachnospiraceae</taxon>
        <taxon>Parasporobacterium</taxon>
    </lineage>
</organism>